<dbReference type="HOGENOM" id="CLU_2896117_0_0_9"/>
<dbReference type="EMBL" id="NOXF01000003">
    <property type="protein sequence ID" value="PEQ24991.1"/>
    <property type="molecule type" value="Genomic_DNA"/>
</dbReference>
<name>A7VR74_9FIRM</name>
<organism evidence="1 3">
    <name type="scientific">[Clostridium] leptum DSM 753</name>
    <dbReference type="NCBI Taxonomy" id="428125"/>
    <lineage>
        <taxon>Bacteria</taxon>
        <taxon>Bacillati</taxon>
        <taxon>Bacillota</taxon>
        <taxon>Clostridia</taxon>
        <taxon>Eubacteriales</taxon>
        <taxon>Oscillospiraceae</taxon>
        <taxon>Oscillospiraceae incertae sedis</taxon>
    </lineage>
</organism>
<evidence type="ECO:0000313" key="1">
    <source>
        <dbReference type="EMBL" id="EDO62195.1"/>
    </source>
</evidence>
<protein>
    <submittedName>
        <fullName evidence="1">Uncharacterized protein</fullName>
    </submittedName>
</protein>
<proteinExistence type="predicted"/>
<evidence type="ECO:0000313" key="3">
    <source>
        <dbReference type="Proteomes" id="UP000003490"/>
    </source>
</evidence>
<dbReference type="AlphaFoldDB" id="A7VR74"/>
<reference evidence="1 3" key="2">
    <citation type="submission" date="2007-08" db="EMBL/GenBank/DDBJ databases">
        <authorList>
            <person name="Fulton L."/>
            <person name="Clifton S."/>
            <person name="Fulton B."/>
            <person name="Xu J."/>
            <person name="Minx P."/>
            <person name="Pepin K.H."/>
            <person name="Johnson M."/>
            <person name="Thiruvilangam P."/>
            <person name="Bhonagiri V."/>
            <person name="Nash W.E."/>
            <person name="Wang C."/>
            <person name="Mardis E.R."/>
            <person name="Wilson R.K."/>
        </authorList>
    </citation>
    <scope>NUCLEOTIDE SEQUENCE [LARGE SCALE GENOMIC DNA]</scope>
    <source>
        <strain evidence="1 3">DSM 753</strain>
    </source>
</reference>
<dbReference type="Proteomes" id="UP000220611">
    <property type="component" value="Unassembled WGS sequence"/>
</dbReference>
<dbReference type="EMBL" id="ABCB02000016">
    <property type="protein sequence ID" value="EDO62195.1"/>
    <property type="molecule type" value="Genomic_DNA"/>
</dbReference>
<keyword evidence="4" id="KW-1185">Reference proteome</keyword>
<evidence type="ECO:0000313" key="4">
    <source>
        <dbReference type="Proteomes" id="UP000220611"/>
    </source>
</evidence>
<reference evidence="1 3" key="1">
    <citation type="submission" date="2007-08" db="EMBL/GenBank/DDBJ databases">
        <title>Draft genome sequence of Clostridium leptum (DSM 753).</title>
        <authorList>
            <person name="Sudarsanam P."/>
            <person name="Ley R."/>
            <person name="Guruge J."/>
            <person name="Turnbaugh P.J."/>
            <person name="Mahowald M."/>
            <person name="Liep D."/>
            <person name="Gordon J."/>
        </authorList>
    </citation>
    <scope>NUCLEOTIDE SEQUENCE [LARGE SCALE GENOMIC DNA]</scope>
    <source>
        <strain evidence="1 3">DSM 753</strain>
    </source>
</reference>
<accession>A7VR74</accession>
<sequence length="62" mass="6848">MDIGKLSPFHRLIASGFPFSGQPAPGTGRRKILKLPPAANERKPRFFLSAPRTALIKFFQPA</sequence>
<dbReference type="Proteomes" id="UP000003490">
    <property type="component" value="Unassembled WGS sequence"/>
</dbReference>
<evidence type="ECO:0000313" key="2">
    <source>
        <dbReference type="EMBL" id="PEQ24991.1"/>
    </source>
</evidence>
<reference evidence="2 4" key="3">
    <citation type="submission" date="2017-07" db="EMBL/GenBank/DDBJ databases">
        <title>Prevalence of linear plasmids in Cutibacterium (Propionibacterium) acnes isolates obtained from prostatic tissue.</title>
        <authorList>
            <person name="Davidsson S."/>
            <person name="Carlsson J."/>
            <person name="Molling P."/>
            <person name="Andren O."/>
            <person name="Andersson S.-O."/>
            <person name="Brzuszkiewicz E."/>
            <person name="Poehlein A."/>
            <person name="Al-Zeer M."/>
            <person name="Brinkmann V."/>
            <person name="Scavenius C."/>
            <person name="Nazipi S."/>
            <person name="Soderquist B."/>
            <person name="Bruggemann H."/>
        </authorList>
    </citation>
    <scope>NUCLEOTIDE SEQUENCE [LARGE SCALE GENOMIC DNA]</scope>
    <source>
        <strain evidence="2 4">DSM 753</strain>
    </source>
</reference>
<comment type="caution">
    <text evidence="1">The sequence shown here is derived from an EMBL/GenBank/DDBJ whole genome shotgun (WGS) entry which is preliminary data.</text>
</comment>
<gene>
    <name evidence="2" type="ORF">CH238_05985</name>
    <name evidence="1" type="ORF">CLOLEP_01056</name>
</gene>